<sequence length="255" mass="28078">MFGGGAPKCEGCGKTAYHAEQVMGPARKIYHKPCLKCLNCGKRLDSGSLVEHDQQPYCPRCHILLYGTRDLRHANVHPSILSSPPKPTPPPEVNLPIYHRPALLSRSANASRTLPPPTEFYVPPRNVSPPPPEPATPTNPNTPVTRPNFREQRPISVPFAGDTGALDDRGLIKKGDGPRSKVGERVVGNDLCGSCEKRVYAAEQVFSIGLKWHRWCLKCNRCKTSLDPSKVSDREGMPYCKNCYAKEFGPAGTLR</sequence>
<feature type="compositionally biased region" description="Low complexity" evidence="8">
    <location>
        <begin position="138"/>
        <end position="147"/>
    </location>
</feature>
<gene>
    <name evidence="10" type="ORF">L203_104044</name>
</gene>
<reference evidence="10" key="2">
    <citation type="journal article" date="2022" name="Elife">
        <title>Obligate sexual reproduction of a homothallic fungus closely related to the Cryptococcus pathogenic species complex.</title>
        <authorList>
            <person name="Passer A.R."/>
            <person name="Clancey S.A."/>
            <person name="Shea T."/>
            <person name="David-Palma M."/>
            <person name="Averette A.F."/>
            <person name="Boekhout T."/>
            <person name="Porcel B.M."/>
            <person name="Nowrousian M."/>
            <person name="Cuomo C.A."/>
            <person name="Sun S."/>
            <person name="Heitman J."/>
            <person name="Coelho M.A."/>
        </authorList>
    </citation>
    <scope>NUCLEOTIDE SEQUENCE</scope>
    <source>
        <strain evidence="10">CBS 7841</strain>
    </source>
</reference>
<evidence type="ECO:0000256" key="8">
    <source>
        <dbReference type="SAM" id="MobiDB-lite"/>
    </source>
</evidence>
<dbReference type="PROSITE" id="PS50023">
    <property type="entry name" value="LIM_DOMAIN_2"/>
    <property type="match status" value="2"/>
</dbReference>
<evidence type="ECO:0000256" key="1">
    <source>
        <dbReference type="ARBA" id="ARBA00004123"/>
    </source>
</evidence>
<dbReference type="AlphaFoldDB" id="A0AAJ8M1W4"/>
<dbReference type="CDD" id="cd09326">
    <property type="entry name" value="LIM_CRP_like"/>
    <property type="match status" value="2"/>
</dbReference>
<dbReference type="PANTHER" id="PTHR24215">
    <property type="entry name" value="RHO-GTPASE-ACTIVATING PROTEIN LRG1"/>
    <property type="match status" value="1"/>
</dbReference>
<dbReference type="FunFam" id="2.10.110.10:FF:000145">
    <property type="entry name" value="Cysteine and glycine-rich protein"/>
    <property type="match status" value="1"/>
</dbReference>
<feature type="compositionally biased region" description="Pro residues" evidence="8">
    <location>
        <begin position="126"/>
        <end position="137"/>
    </location>
</feature>
<dbReference type="SUPFAM" id="SSF57716">
    <property type="entry name" value="Glucocorticoid receptor-like (DNA-binding domain)"/>
    <property type="match status" value="4"/>
</dbReference>
<dbReference type="FunFam" id="2.10.110.10:FF:000001">
    <property type="entry name" value="Cysteine and glycine-rich protein 1"/>
    <property type="match status" value="1"/>
</dbReference>
<keyword evidence="6" id="KW-0539">Nucleus</keyword>
<feature type="domain" description="LIM zinc-binding" evidence="9">
    <location>
        <begin position="190"/>
        <end position="250"/>
    </location>
</feature>
<dbReference type="GeneID" id="91088254"/>
<keyword evidence="11" id="KW-1185">Reference proteome</keyword>
<keyword evidence="3" id="KW-0677">Repeat</keyword>
<reference evidence="10" key="1">
    <citation type="submission" date="2016-06" db="EMBL/GenBank/DDBJ databases">
        <authorList>
            <person name="Cuomo C."/>
            <person name="Litvintseva A."/>
            <person name="Heitman J."/>
            <person name="Chen Y."/>
            <person name="Sun S."/>
            <person name="Springer D."/>
            <person name="Dromer F."/>
            <person name="Young S."/>
            <person name="Zeng Q."/>
            <person name="Chapman S."/>
            <person name="Gujja S."/>
            <person name="Saif S."/>
            <person name="Birren B."/>
        </authorList>
    </citation>
    <scope>NUCLEOTIDE SEQUENCE</scope>
    <source>
        <strain evidence="10">CBS 7841</strain>
    </source>
</reference>
<dbReference type="PANTHER" id="PTHR24215:SF35">
    <property type="entry name" value="MUSCLE LIM PROTEIN MLP84B"/>
    <property type="match status" value="1"/>
</dbReference>
<dbReference type="SMART" id="SM00132">
    <property type="entry name" value="LIM"/>
    <property type="match status" value="2"/>
</dbReference>
<dbReference type="RefSeq" id="XP_066069530.1">
    <property type="nucleotide sequence ID" value="XM_066213433.1"/>
</dbReference>
<keyword evidence="5 7" id="KW-0440">LIM domain</keyword>
<evidence type="ECO:0000259" key="9">
    <source>
        <dbReference type="PROSITE" id="PS50023"/>
    </source>
</evidence>
<proteinExistence type="predicted"/>
<dbReference type="KEGG" id="cdep:91088254"/>
<dbReference type="Gene3D" id="2.10.110.10">
    <property type="entry name" value="Cysteine Rich Protein"/>
    <property type="match status" value="2"/>
</dbReference>
<dbReference type="EMBL" id="CP143787">
    <property type="protein sequence ID" value="WVN88830.1"/>
    <property type="molecule type" value="Genomic_DNA"/>
</dbReference>
<dbReference type="GO" id="GO:0030695">
    <property type="term" value="F:GTPase regulator activity"/>
    <property type="evidence" value="ECO:0007669"/>
    <property type="project" value="UniProtKB-ARBA"/>
</dbReference>
<accession>A0AAJ8M1W4</accession>
<evidence type="ECO:0000256" key="2">
    <source>
        <dbReference type="ARBA" id="ARBA00022723"/>
    </source>
</evidence>
<feature type="compositionally biased region" description="Basic and acidic residues" evidence="8">
    <location>
        <begin position="166"/>
        <end position="180"/>
    </location>
</feature>
<evidence type="ECO:0000256" key="5">
    <source>
        <dbReference type="ARBA" id="ARBA00023038"/>
    </source>
</evidence>
<evidence type="ECO:0000313" key="11">
    <source>
        <dbReference type="Proteomes" id="UP000094043"/>
    </source>
</evidence>
<dbReference type="GO" id="GO:0030036">
    <property type="term" value="P:actin cytoskeleton organization"/>
    <property type="evidence" value="ECO:0007669"/>
    <property type="project" value="TreeGrafter"/>
</dbReference>
<dbReference type="Pfam" id="PF00412">
    <property type="entry name" value="LIM"/>
    <property type="match status" value="2"/>
</dbReference>
<evidence type="ECO:0000256" key="6">
    <source>
        <dbReference type="ARBA" id="ARBA00023242"/>
    </source>
</evidence>
<evidence type="ECO:0000313" key="10">
    <source>
        <dbReference type="EMBL" id="WVN88830.1"/>
    </source>
</evidence>
<dbReference type="InterPro" id="IPR001781">
    <property type="entry name" value="Znf_LIM"/>
</dbReference>
<evidence type="ECO:0000256" key="3">
    <source>
        <dbReference type="ARBA" id="ARBA00022737"/>
    </source>
</evidence>
<organism evidence="10 11">
    <name type="scientific">Cryptococcus depauperatus CBS 7841</name>
    <dbReference type="NCBI Taxonomy" id="1295531"/>
    <lineage>
        <taxon>Eukaryota</taxon>
        <taxon>Fungi</taxon>
        <taxon>Dikarya</taxon>
        <taxon>Basidiomycota</taxon>
        <taxon>Agaricomycotina</taxon>
        <taxon>Tremellomycetes</taxon>
        <taxon>Tremellales</taxon>
        <taxon>Cryptococcaceae</taxon>
        <taxon>Cryptococcus</taxon>
    </lineage>
</organism>
<reference evidence="10" key="3">
    <citation type="submission" date="2024-01" db="EMBL/GenBank/DDBJ databases">
        <authorList>
            <person name="Coelho M.A."/>
            <person name="David-Palma M."/>
            <person name="Shea T."/>
            <person name="Sun S."/>
            <person name="Cuomo C.A."/>
            <person name="Heitman J."/>
        </authorList>
    </citation>
    <scope>NUCLEOTIDE SEQUENCE</scope>
    <source>
        <strain evidence="10">CBS 7841</strain>
    </source>
</reference>
<evidence type="ECO:0000256" key="7">
    <source>
        <dbReference type="PROSITE-ProRule" id="PRU00125"/>
    </source>
</evidence>
<feature type="domain" description="LIM zinc-binding" evidence="9">
    <location>
        <begin position="7"/>
        <end position="68"/>
    </location>
</feature>
<protein>
    <recommendedName>
        <fullName evidence="9">LIM zinc-binding domain-containing protein</fullName>
    </recommendedName>
</protein>
<dbReference type="GO" id="GO:0005634">
    <property type="term" value="C:nucleus"/>
    <property type="evidence" value="ECO:0007669"/>
    <property type="project" value="UniProtKB-SubCell"/>
</dbReference>
<feature type="region of interest" description="Disordered" evidence="8">
    <location>
        <begin position="109"/>
        <end position="180"/>
    </location>
</feature>
<dbReference type="PROSITE" id="PS00478">
    <property type="entry name" value="LIM_DOMAIN_1"/>
    <property type="match status" value="2"/>
</dbReference>
<dbReference type="Proteomes" id="UP000094043">
    <property type="component" value="Chromosome 4"/>
</dbReference>
<dbReference type="GO" id="GO:0005737">
    <property type="term" value="C:cytoplasm"/>
    <property type="evidence" value="ECO:0007669"/>
    <property type="project" value="TreeGrafter"/>
</dbReference>
<evidence type="ECO:0000256" key="4">
    <source>
        <dbReference type="ARBA" id="ARBA00022833"/>
    </source>
</evidence>
<name>A0AAJ8M1W4_9TREE</name>
<keyword evidence="2 7" id="KW-0479">Metal-binding</keyword>
<keyword evidence="4 7" id="KW-0862">Zinc</keyword>
<comment type="subcellular location">
    <subcellularLocation>
        <location evidence="1">Nucleus</location>
    </subcellularLocation>
</comment>
<dbReference type="GO" id="GO:0046872">
    <property type="term" value="F:metal ion binding"/>
    <property type="evidence" value="ECO:0007669"/>
    <property type="project" value="UniProtKB-KW"/>
</dbReference>